<accession>A0ABR5Z5R9</accession>
<dbReference type="InterPro" id="IPR014955">
    <property type="entry name" value="DUF1826"/>
</dbReference>
<organism evidence="1 2">
    <name type="scientific">Stutzerimonas azotifigens</name>
    <dbReference type="NCBI Taxonomy" id="291995"/>
    <lineage>
        <taxon>Bacteria</taxon>
        <taxon>Pseudomonadati</taxon>
        <taxon>Pseudomonadota</taxon>
        <taxon>Gammaproteobacteria</taxon>
        <taxon>Pseudomonadales</taxon>
        <taxon>Pseudomonadaceae</taxon>
        <taxon>Stutzerimonas</taxon>
    </lineage>
</organism>
<comment type="caution">
    <text evidence="1">The sequence shown here is derived from an EMBL/GenBank/DDBJ whole genome shotgun (WGS) entry which is preliminary data.</text>
</comment>
<protein>
    <submittedName>
        <fullName evidence="1">DUF1826 domain-containing protein</fullName>
    </submittedName>
</protein>
<reference evidence="1 2" key="1">
    <citation type="submission" date="2020-02" db="EMBL/GenBank/DDBJ databases">
        <title>Synteny-based analysis reveals conserved mechanism for high triclosan tolerance in Pseudomonas, as well as instances of horizontal transfer.</title>
        <authorList>
            <person name="Mcfarland A.G."/>
            <person name="Bertucci H.K."/>
            <person name="Litmann E."/>
            <person name="Shen J."/>
            <person name="Huttenhower C."/>
            <person name="Hartmann E.M."/>
        </authorList>
    </citation>
    <scope>NUCLEOTIDE SEQUENCE [LARGE SCALE GENOMIC DNA]</scope>
    <source>
        <strain evidence="1 2">115A1</strain>
    </source>
</reference>
<dbReference type="Pfam" id="PF08856">
    <property type="entry name" value="DUF1826"/>
    <property type="match status" value="1"/>
</dbReference>
<dbReference type="RefSeq" id="WP_181072531.1">
    <property type="nucleotide sequence ID" value="NZ_JAAMRF010000011.1"/>
</dbReference>
<sequence length="212" mass="23392">MLALQRSFEPQQRFGDEPSVLGEALHEGVNLAVWQRSLSPELRAFCQAVAGNAAPLAESLVLDVAGETSSTLASFATAYRSLDGYSAFVDDVTWLTDAFACLVDARRVGIRLRLLDKAMCPRFHVDHVPLRLITTYAGTGSHWLREEAMPRQRLGDPAAEPIEPRMIEQLRTGAVALFKGEKWQGNEGAGIVHRSPPSDGRRRLILTLDWLA</sequence>
<evidence type="ECO:0000313" key="1">
    <source>
        <dbReference type="EMBL" id="MBA1275476.1"/>
    </source>
</evidence>
<name>A0ABR5Z5R9_9GAMM</name>
<dbReference type="Proteomes" id="UP000786387">
    <property type="component" value="Unassembled WGS sequence"/>
</dbReference>
<gene>
    <name evidence="1" type="ORF">G7026_19190</name>
</gene>
<keyword evidence="2" id="KW-1185">Reference proteome</keyword>
<evidence type="ECO:0000313" key="2">
    <source>
        <dbReference type="Proteomes" id="UP000786387"/>
    </source>
</evidence>
<proteinExistence type="predicted"/>
<dbReference type="EMBL" id="JAAMRF010000011">
    <property type="protein sequence ID" value="MBA1275476.1"/>
    <property type="molecule type" value="Genomic_DNA"/>
</dbReference>